<dbReference type="CDD" id="cd00085">
    <property type="entry name" value="HNHc"/>
    <property type="match status" value="1"/>
</dbReference>
<dbReference type="Pfam" id="PF00078">
    <property type="entry name" value="RVT_1"/>
    <property type="match status" value="1"/>
</dbReference>
<gene>
    <name evidence="2" type="primary">ltrA</name>
    <name evidence="2" type="ORF">ACFSUE_21195</name>
</gene>
<sequence length="601" mass="70844">MSTELRYYEYYQMQETFDWLYERSSQQATSGIDLYKIIMSEENILLAYRTIKTNTGSKTAGIDNQTISDFKIQNKQKFVDDIRRTLENYQPKPVRRVNILKRNGKTRPLGIPVMKDRLIQQMFKQVLEPICEARFFKHSYGFRPNRSTEHAIARCNFIAHKCKCHHIVDIDIKGFFDHVHHGKLIKQLFNIGIKDRRVLAVIAKMLKATVAGQGVSRCGVPQGGVLSTLLSNVVLNDLDWWIANQWETFETKKKYSSVDNTHHVLKKSRLKKMHIVRYCDDFKIFTNNHKHAIKIYHAVKGYIEQRLNLEIAPDKSRITNLRRNYSEFLGFELKVVKQKKQQYVTVSRVSKKAKSRIKKETREKIKSIRKSPTRKNINQYNQYVRGIQNYYQKATLVNHDFSSIYYSCLPALCNRLMKLGKYEVPRSPPITYKKFYPLTKKTFCVRNIYLFPLDSVKWKRLEFFKPQINNYTLDGRLYKSKRLKPSVYSELIILSAMETDNSIEYLDNRLSRYSMQNGKCAITGNFLRAQDVHCHHVIPRYSGGTDEFTNLVIVHKWVHRLIHSKTNEAIDEYTQLLQLSSKQLEKLNKYRQKCNLTELIK</sequence>
<dbReference type="InterPro" id="IPR043502">
    <property type="entry name" value="DNA/RNA_pol_sf"/>
</dbReference>
<keyword evidence="2" id="KW-0548">Nucleotidyltransferase</keyword>
<dbReference type="PANTHER" id="PTHR34047">
    <property type="entry name" value="NUCLEAR INTRON MATURASE 1, MITOCHONDRIAL-RELATED"/>
    <property type="match status" value="1"/>
</dbReference>
<feature type="domain" description="Reverse transcriptase" evidence="1">
    <location>
        <begin position="80"/>
        <end position="333"/>
    </location>
</feature>
<dbReference type="NCBIfam" id="TIGR04416">
    <property type="entry name" value="group_II_RT_mat"/>
    <property type="match status" value="1"/>
</dbReference>
<dbReference type="CDD" id="cd01651">
    <property type="entry name" value="RT_G2_intron"/>
    <property type="match status" value="1"/>
</dbReference>
<dbReference type="InterPro" id="IPR051083">
    <property type="entry name" value="GrpII_Intron_Splice-Mob/Def"/>
</dbReference>
<keyword evidence="3" id="KW-1185">Reference proteome</keyword>
<evidence type="ECO:0000313" key="3">
    <source>
        <dbReference type="Proteomes" id="UP001597399"/>
    </source>
</evidence>
<protein>
    <submittedName>
        <fullName evidence="2">Group II intron reverse transcriptase/maturase</fullName>
        <ecNumber evidence="2">2.7.7.49</ecNumber>
    </submittedName>
</protein>
<keyword evidence="2" id="KW-0808">Transferase</keyword>
<dbReference type="PROSITE" id="PS50878">
    <property type="entry name" value="RT_POL"/>
    <property type="match status" value="1"/>
</dbReference>
<dbReference type="EMBL" id="JBHUMQ010000058">
    <property type="protein sequence ID" value="MFD2696124.1"/>
    <property type="molecule type" value="Genomic_DNA"/>
</dbReference>
<dbReference type="InterPro" id="IPR000477">
    <property type="entry name" value="RT_dom"/>
</dbReference>
<evidence type="ECO:0000313" key="2">
    <source>
        <dbReference type="EMBL" id="MFD2696124.1"/>
    </source>
</evidence>
<evidence type="ECO:0000259" key="1">
    <source>
        <dbReference type="PROSITE" id="PS50878"/>
    </source>
</evidence>
<dbReference type="SUPFAM" id="SSF56672">
    <property type="entry name" value="DNA/RNA polymerases"/>
    <property type="match status" value="1"/>
</dbReference>
<dbReference type="InterPro" id="IPR030931">
    <property type="entry name" value="Group_II_RT_mat"/>
</dbReference>
<dbReference type="RefSeq" id="WP_253065399.1">
    <property type="nucleotide sequence ID" value="NZ_JAMXWM010000044.1"/>
</dbReference>
<keyword evidence="2" id="KW-0695">RNA-directed DNA polymerase</keyword>
<name>A0ABW5S9X6_9BACL</name>
<proteinExistence type="predicted"/>
<dbReference type="EC" id="2.7.7.49" evidence="2"/>
<reference evidence="3" key="1">
    <citation type="journal article" date="2019" name="Int. J. Syst. Evol. Microbiol.">
        <title>The Global Catalogue of Microorganisms (GCM) 10K type strain sequencing project: providing services to taxonomists for standard genome sequencing and annotation.</title>
        <authorList>
            <consortium name="The Broad Institute Genomics Platform"/>
            <consortium name="The Broad Institute Genome Sequencing Center for Infectious Disease"/>
            <person name="Wu L."/>
            <person name="Ma J."/>
        </authorList>
    </citation>
    <scope>NUCLEOTIDE SEQUENCE [LARGE SCALE GENOMIC DNA]</scope>
    <source>
        <strain evidence="3">TISTR 2466</strain>
    </source>
</reference>
<comment type="caution">
    <text evidence="2">The sequence shown here is derived from an EMBL/GenBank/DDBJ whole genome shotgun (WGS) entry which is preliminary data.</text>
</comment>
<dbReference type="InterPro" id="IPR003615">
    <property type="entry name" value="HNH_nuc"/>
</dbReference>
<organism evidence="2 3">
    <name type="scientific">Sporolactobacillus shoreicorticis</name>
    <dbReference type="NCBI Taxonomy" id="1923877"/>
    <lineage>
        <taxon>Bacteria</taxon>
        <taxon>Bacillati</taxon>
        <taxon>Bacillota</taxon>
        <taxon>Bacilli</taxon>
        <taxon>Bacillales</taxon>
        <taxon>Sporolactobacillaceae</taxon>
        <taxon>Sporolactobacillus</taxon>
    </lineage>
</organism>
<accession>A0ABW5S9X6</accession>
<dbReference type="Proteomes" id="UP001597399">
    <property type="component" value="Unassembled WGS sequence"/>
</dbReference>
<dbReference type="SMART" id="SM00507">
    <property type="entry name" value="HNHc"/>
    <property type="match status" value="1"/>
</dbReference>
<dbReference type="Gene3D" id="1.10.30.50">
    <property type="match status" value="1"/>
</dbReference>
<dbReference type="PANTHER" id="PTHR34047:SF8">
    <property type="entry name" value="PROTEIN YKFC"/>
    <property type="match status" value="1"/>
</dbReference>
<dbReference type="GO" id="GO:0003964">
    <property type="term" value="F:RNA-directed DNA polymerase activity"/>
    <property type="evidence" value="ECO:0007669"/>
    <property type="project" value="UniProtKB-KW"/>
</dbReference>